<evidence type="ECO:0000256" key="1">
    <source>
        <dbReference type="SAM" id="MobiDB-lite"/>
    </source>
</evidence>
<dbReference type="Proteomes" id="UP000030759">
    <property type="component" value="Unassembled WGS sequence"/>
</dbReference>
<evidence type="ECO:0000313" key="2">
    <source>
        <dbReference type="EMBL" id="ERE89456.1"/>
    </source>
</evidence>
<accession>A0A061IQD5</accession>
<evidence type="ECO:0000313" key="3">
    <source>
        <dbReference type="Proteomes" id="UP000030759"/>
    </source>
</evidence>
<protein>
    <submittedName>
        <fullName evidence="2">Uncharacterized protein</fullName>
    </submittedName>
</protein>
<feature type="region of interest" description="Disordered" evidence="1">
    <location>
        <begin position="1"/>
        <end position="52"/>
    </location>
</feature>
<proteinExistence type="predicted"/>
<gene>
    <name evidence="2" type="ORF">H671_1g2325</name>
</gene>
<dbReference type="EMBL" id="KE664740">
    <property type="protein sequence ID" value="ERE89456.1"/>
    <property type="molecule type" value="Genomic_DNA"/>
</dbReference>
<name>A0A061IQD5_CRIGR</name>
<sequence length="73" mass="7699">MSGRPAVQPIASDSGSTPALILEERAAQRPEVGPDPAAWSKSSPAGRRRQGGLGSYRCYAIVPTKANNVMLTF</sequence>
<organism evidence="2 3">
    <name type="scientific">Cricetulus griseus</name>
    <name type="common">Chinese hamster</name>
    <name type="synonym">Cricetulus barabensis griseus</name>
    <dbReference type="NCBI Taxonomy" id="10029"/>
    <lineage>
        <taxon>Eukaryota</taxon>
        <taxon>Metazoa</taxon>
        <taxon>Chordata</taxon>
        <taxon>Craniata</taxon>
        <taxon>Vertebrata</taxon>
        <taxon>Euteleostomi</taxon>
        <taxon>Mammalia</taxon>
        <taxon>Eutheria</taxon>
        <taxon>Euarchontoglires</taxon>
        <taxon>Glires</taxon>
        <taxon>Rodentia</taxon>
        <taxon>Myomorpha</taxon>
        <taxon>Muroidea</taxon>
        <taxon>Cricetidae</taxon>
        <taxon>Cricetinae</taxon>
        <taxon>Cricetulus</taxon>
    </lineage>
</organism>
<reference evidence="3" key="1">
    <citation type="journal article" date="2013" name="Nat. Biotechnol.">
        <title>Chinese hamster genome sequenced from sorted chromosomes.</title>
        <authorList>
            <person name="Brinkrolf K."/>
            <person name="Rupp O."/>
            <person name="Laux H."/>
            <person name="Kollin F."/>
            <person name="Ernst W."/>
            <person name="Linke B."/>
            <person name="Kofler R."/>
            <person name="Romand S."/>
            <person name="Hesse F."/>
            <person name="Budach W.E."/>
            <person name="Galosy S."/>
            <person name="Muller D."/>
            <person name="Noll T."/>
            <person name="Wienberg J."/>
            <person name="Jostock T."/>
            <person name="Leonard M."/>
            <person name="Grillari J."/>
            <person name="Tauch A."/>
            <person name="Goesmann A."/>
            <person name="Helk B."/>
            <person name="Mott J.E."/>
            <person name="Puhler A."/>
            <person name="Borth N."/>
        </authorList>
    </citation>
    <scope>NUCLEOTIDE SEQUENCE [LARGE SCALE GENOMIC DNA]</scope>
    <source>
        <strain evidence="3">17A/GY</strain>
    </source>
</reference>
<dbReference type="AlphaFoldDB" id="A0A061IQD5"/>